<sequence>MPYAQPTSPLPHGSGRHGHANQHGEKSARWSNTPRGKAVVCPRTPPLRPWRLLPVFNADVLLEKAPPRRRALQEVAFVFLAVFAPSVVGGLGRWAVVAVGVALLGAGLFLLRPRKEDWAAILALIVALVGACAGVWELAGAEKPEGLSLSMTPLSIRALGMCLLVAVLLWRDGQGPAQVGVVREGWPRELLVSLAVIAGTYVVHIGVAVPLGLLAMALKLTGAELMARKDVAKALLETNLSVPAFAAIMLVVTGFEEFVFRAFLVPRLRVVLGRWVPAVLAGGVLFAVGHFYEGVIAVFQTFALGVWFGFVLLYRGRLLPLIIAHATFNTVSYALMLLLARSGFLDKLPTP</sequence>
<protein>
    <submittedName>
        <fullName evidence="4">CPBP family intramembrane metalloprotease</fullName>
    </submittedName>
</protein>
<dbReference type="Proteomes" id="UP000518300">
    <property type="component" value="Unassembled WGS sequence"/>
</dbReference>
<keyword evidence="4" id="KW-0645">Protease</keyword>
<dbReference type="InterPro" id="IPR003675">
    <property type="entry name" value="Rce1/LyrA-like_dom"/>
</dbReference>
<name>A0A848LQU2_9BACT</name>
<dbReference type="GO" id="GO:0006508">
    <property type="term" value="P:proteolysis"/>
    <property type="evidence" value="ECO:0007669"/>
    <property type="project" value="UniProtKB-KW"/>
</dbReference>
<evidence type="ECO:0000313" key="5">
    <source>
        <dbReference type="Proteomes" id="UP000518300"/>
    </source>
</evidence>
<reference evidence="4 5" key="1">
    <citation type="submission" date="2020-04" db="EMBL/GenBank/DDBJ databases">
        <title>Draft genome of Pyxidicoccus fallax type strain.</title>
        <authorList>
            <person name="Whitworth D.E."/>
        </authorList>
    </citation>
    <scope>NUCLEOTIDE SEQUENCE [LARGE SCALE GENOMIC DNA]</scope>
    <source>
        <strain evidence="4 5">DSM 14698</strain>
    </source>
</reference>
<feature type="transmembrane region" description="Helical" evidence="2">
    <location>
        <begin position="151"/>
        <end position="170"/>
    </location>
</feature>
<dbReference type="AlphaFoldDB" id="A0A848LQU2"/>
<keyword evidence="2" id="KW-0812">Transmembrane</keyword>
<keyword evidence="2" id="KW-0472">Membrane</keyword>
<feature type="transmembrane region" description="Helical" evidence="2">
    <location>
        <begin position="272"/>
        <end position="289"/>
    </location>
</feature>
<dbReference type="GO" id="GO:0004175">
    <property type="term" value="F:endopeptidase activity"/>
    <property type="evidence" value="ECO:0007669"/>
    <property type="project" value="UniProtKB-ARBA"/>
</dbReference>
<feature type="transmembrane region" description="Helical" evidence="2">
    <location>
        <begin position="190"/>
        <end position="220"/>
    </location>
</feature>
<comment type="caution">
    <text evidence="4">The sequence shown here is derived from an EMBL/GenBank/DDBJ whole genome shotgun (WGS) entry which is preliminary data.</text>
</comment>
<evidence type="ECO:0000256" key="1">
    <source>
        <dbReference type="SAM" id="MobiDB-lite"/>
    </source>
</evidence>
<evidence type="ECO:0000259" key="3">
    <source>
        <dbReference type="Pfam" id="PF02517"/>
    </source>
</evidence>
<gene>
    <name evidence="4" type="ORF">HG543_34880</name>
</gene>
<keyword evidence="5" id="KW-1185">Reference proteome</keyword>
<keyword evidence="4" id="KW-0482">Metalloprotease</keyword>
<evidence type="ECO:0000313" key="4">
    <source>
        <dbReference type="EMBL" id="NMO20010.1"/>
    </source>
</evidence>
<accession>A0A848LQU2</accession>
<dbReference type="GO" id="GO:0008237">
    <property type="term" value="F:metallopeptidase activity"/>
    <property type="evidence" value="ECO:0007669"/>
    <property type="project" value="UniProtKB-KW"/>
</dbReference>
<feature type="transmembrane region" description="Helical" evidence="2">
    <location>
        <begin position="240"/>
        <end position="260"/>
    </location>
</feature>
<keyword evidence="4" id="KW-0378">Hydrolase</keyword>
<feature type="transmembrane region" description="Helical" evidence="2">
    <location>
        <begin position="321"/>
        <end position="340"/>
    </location>
</feature>
<dbReference type="Pfam" id="PF02517">
    <property type="entry name" value="Rce1-like"/>
    <property type="match status" value="1"/>
</dbReference>
<feature type="transmembrane region" description="Helical" evidence="2">
    <location>
        <begin position="118"/>
        <end position="139"/>
    </location>
</feature>
<evidence type="ECO:0000256" key="2">
    <source>
        <dbReference type="SAM" id="Phobius"/>
    </source>
</evidence>
<feature type="transmembrane region" description="Helical" evidence="2">
    <location>
        <begin position="295"/>
        <end position="314"/>
    </location>
</feature>
<dbReference type="GO" id="GO:0080120">
    <property type="term" value="P:CAAX-box protein maturation"/>
    <property type="evidence" value="ECO:0007669"/>
    <property type="project" value="UniProtKB-ARBA"/>
</dbReference>
<keyword evidence="2" id="KW-1133">Transmembrane helix</keyword>
<feature type="domain" description="CAAX prenyl protease 2/Lysostaphin resistance protein A-like" evidence="3">
    <location>
        <begin position="241"/>
        <end position="331"/>
    </location>
</feature>
<proteinExistence type="predicted"/>
<feature type="region of interest" description="Disordered" evidence="1">
    <location>
        <begin position="1"/>
        <end position="36"/>
    </location>
</feature>
<organism evidence="4 5">
    <name type="scientific">Pyxidicoccus fallax</name>
    <dbReference type="NCBI Taxonomy" id="394095"/>
    <lineage>
        <taxon>Bacteria</taxon>
        <taxon>Pseudomonadati</taxon>
        <taxon>Myxococcota</taxon>
        <taxon>Myxococcia</taxon>
        <taxon>Myxococcales</taxon>
        <taxon>Cystobacterineae</taxon>
        <taxon>Myxococcaceae</taxon>
        <taxon>Pyxidicoccus</taxon>
    </lineage>
</organism>
<feature type="transmembrane region" description="Helical" evidence="2">
    <location>
        <begin position="94"/>
        <end position="111"/>
    </location>
</feature>
<dbReference type="EMBL" id="JABBJJ010000218">
    <property type="protein sequence ID" value="NMO20010.1"/>
    <property type="molecule type" value="Genomic_DNA"/>
</dbReference>